<dbReference type="AlphaFoldDB" id="A0A1M5S961"/>
<accession>A0A1M5S961</accession>
<dbReference type="InterPro" id="IPR011992">
    <property type="entry name" value="EF-hand-dom_pair"/>
</dbReference>
<feature type="chain" id="PRO_5013064791" description="EF hand" evidence="1">
    <location>
        <begin position="35"/>
        <end position="103"/>
    </location>
</feature>
<dbReference type="Proteomes" id="UP000199758">
    <property type="component" value="Unassembled WGS sequence"/>
</dbReference>
<protein>
    <recommendedName>
        <fullName evidence="4">EF hand</fullName>
    </recommendedName>
</protein>
<name>A0A1M5S961_9GAMM</name>
<dbReference type="STRING" id="490188.SAMN04488068_0025"/>
<dbReference type="EMBL" id="FQWZ01000010">
    <property type="protein sequence ID" value="SHH35011.1"/>
    <property type="molecule type" value="Genomic_DNA"/>
</dbReference>
<dbReference type="InterPro" id="IPR018247">
    <property type="entry name" value="EF_Hand_1_Ca_BS"/>
</dbReference>
<sequence>MSYWSVRVNKISTASLAATLLLVSSTLLCGLASAENTYSKTGVGSSYPPGSPLAVNNSDYEDKNGDGCLEAGELKPGSQLEKRLKTRDANNDGKLCKDEYFFE</sequence>
<gene>
    <name evidence="2" type="ORF">SAMN04488068_0025</name>
</gene>
<proteinExistence type="predicted"/>
<reference evidence="2 3" key="1">
    <citation type="submission" date="2016-11" db="EMBL/GenBank/DDBJ databases">
        <authorList>
            <person name="Jaros S."/>
            <person name="Januszkiewicz K."/>
            <person name="Wedrychowicz H."/>
        </authorList>
    </citation>
    <scope>NUCLEOTIDE SEQUENCE [LARGE SCALE GENOMIC DNA]</scope>
    <source>
        <strain evidence="2 3">CGMCC 1.7049</strain>
    </source>
</reference>
<dbReference type="PROSITE" id="PS00018">
    <property type="entry name" value="EF_HAND_1"/>
    <property type="match status" value="1"/>
</dbReference>
<feature type="signal peptide" evidence="1">
    <location>
        <begin position="1"/>
        <end position="34"/>
    </location>
</feature>
<keyword evidence="3" id="KW-1185">Reference proteome</keyword>
<evidence type="ECO:0000313" key="3">
    <source>
        <dbReference type="Proteomes" id="UP000199758"/>
    </source>
</evidence>
<evidence type="ECO:0008006" key="4">
    <source>
        <dbReference type="Google" id="ProtNLM"/>
    </source>
</evidence>
<keyword evidence="1" id="KW-0732">Signal</keyword>
<dbReference type="SUPFAM" id="SSF47473">
    <property type="entry name" value="EF-hand"/>
    <property type="match status" value="1"/>
</dbReference>
<organism evidence="2 3">
    <name type="scientific">Hydrocarboniphaga daqingensis</name>
    <dbReference type="NCBI Taxonomy" id="490188"/>
    <lineage>
        <taxon>Bacteria</taxon>
        <taxon>Pseudomonadati</taxon>
        <taxon>Pseudomonadota</taxon>
        <taxon>Gammaproteobacteria</taxon>
        <taxon>Nevskiales</taxon>
        <taxon>Nevskiaceae</taxon>
        <taxon>Hydrocarboniphaga</taxon>
    </lineage>
</organism>
<evidence type="ECO:0000313" key="2">
    <source>
        <dbReference type="EMBL" id="SHH35011.1"/>
    </source>
</evidence>
<evidence type="ECO:0000256" key="1">
    <source>
        <dbReference type="SAM" id="SignalP"/>
    </source>
</evidence>